<keyword evidence="2" id="KW-1185">Reference proteome</keyword>
<evidence type="ECO:0000313" key="1">
    <source>
        <dbReference type="EMBL" id="KAG0310447.1"/>
    </source>
</evidence>
<dbReference type="Proteomes" id="UP000823405">
    <property type="component" value="Unassembled WGS sequence"/>
</dbReference>
<protein>
    <submittedName>
        <fullName evidence="1">Uncharacterized protein</fullName>
    </submittedName>
</protein>
<comment type="caution">
    <text evidence="1">The sequence shown here is derived from an EMBL/GenBank/DDBJ whole genome shotgun (WGS) entry which is preliminary data.</text>
</comment>
<organism evidence="1 2">
    <name type="scientific">Linnemannia gamsii</name>
    <dbReference type="NCBI Taxonomy" id="64522"/>
    <lineage>
        <taxon>Eukaryota</taxon>
        <taxon>Fungi</taxon>
        <taxon>Fungi incertae sedis</taxon>
        <taxon>Mucoromycota</taxon>
        <taxon>Mortierellomycotina</taxon>
        <taxon>Mortierellomycetes</taxon>
        <taxon>Mortierellales</taxon>
        <taxon>Mortierellaceae</taxon>
        <taxon>Linnemannia</taxon>
    </lineage>
</organism>
<proteinExistence type="predicted"/>
<sequence length="92" mass="10187">MTVQEVVDQDYFHYILDKAANASQLVVVDVVVVDIETCPDFEEFSKVATTYVAEKDATDNKTKVDEILGAHHLALEKLIKQYGGVAKEGAEE</sequence>
<accession>A0A9P6R3J3</accession>
<dbReference type="OrthoDB" id="2121326at2759"/>
<gene>
    <name evidence="1" type="ORF">BGZ97_012549</name>
</gene>
<reference evidence="1" key="1">
    <citation type="journal article" date="2020" name="Fungal Divers.">
        <title>Resolving the Mortierellaceae phylogeny through synthesis of multi-gene phylogenetics and phylogenomics.</title>
        <authorList>
            <person name="Vandepol N."/>
            <person name="Liber J."/>
            <person name="Desiro A."/>
            <person name="Na H."/>
            <person name="Kennedy M."/>
            <person name="Barry K."/>
            <person name="Grigoriev I.V."/>
            <person name="Miller A.N."/>
            <person name="O'Donnell K."/>
            <person name="Stajich J.E."/>
            <person name="Bonito G."/>
        </authorList>
    </citation>
    <scope>NUCLEOTIDE SEQUENCE</scope>
    <source>
        <strain evidence="1">NVP60</strain>
    </source>
</reference>
<evidence type="ECO:0000313" key="2">
    <source>
        <dbReference type="Proteomes" id="UP000823405"/>
    </source>
</evidence>
<dbReference type="AlphaFoldDB" id="A0A9P6R3J3"/>
<name>A0A9P6R3J3_9FUNG</name>
<dbReference type="EMBL" id="JAAAIN010000836">
    <property type="protein sequence ID" value="KAG0310447.1"/>
    <property type="molecule type" value="Genomic_DNA"/>
</dbReference>